<dbReference type="Proteomes" id="UP000075903">
    <property type="component" value="Unassembled WGS sequence"/>
</dbReference>
<accession>A0A182VM90</accession>
<feature type="compositionally biased region" description="Low complexity" evidence="1">
    <location>
        <begin position="163"/>
        <end position="190"/>
    </location>
</feature>
<dbReference type="VEuPathDB" id="VectorBase:AMEM017363"/>
<protein>
    <submittedName>
        <fullName evidence="2">Uncharacterized protein</fullName>
    </submittedName>
</protein>
<feature type="region of interest" description="Disordered" evidence="1">
    <location>
        <begin position="1"/>
        <end position="45"/>
    </location>
</feature>
<organism evidence="2 3">
    <name type="scientific">Anopheles merus</name>
    <name type="common">Mosquito</name>
    <dbReference type="NCBI Taxonomy" id="30066"/>
    <lineage>
        <taxon>Eukaryota</taxon>
        <taxon>Metazoa</taxon>
        <taxon>Ecdysozoa</taxon>
        <taxon>Arthropoda</taxon>
        <taxon>Hexapoda</taxon>
        <taxon>Insecta</taxon>
        <taxon>Pterygota</taxon>
        <taxon>Neoptera</taxon>
        <taxon>Endopterygota</taxon>
        <taxon>Diptera</taxon>
        <taxon>Nematocera</taxon>
        <taxon>Culicoidea</taxon>
        <taxon>Culicidae</taxon>
        <taxon>Anophelinae</taxon>
        <taxon>Anopheles</taxon>
    </lineage>
</organism>
<dbReference type="EnsemblMetazoa" id="AMEM017363-RA">
    <property type="protein sequence ID" value="AMEM017363-PA"/>
    <property type="gene ID" value="AMEM017363"/>
</dbReference>
<sequence length="217" mass="22236">MAQTGKGRTAGTSVQSVPGERGPGPVGDRRRPVAAAEPVQPSWLQPAQTVRCGEFGRVPLSIARWQPHAAVRLLQPVPPSATATAAATGRRYVLHPVRLLPDAAGEHFRGPASAPRHALEATDVRGGLYATGTAGHSATAAARFPGAYVARFTAHLADRPAARRASSSGRTAGSTAATVGVGVTTAGRPAQFVDRRAEAEGPGARAAVGDAPPERTQ</sequence>
<evidence type="ECO:0000256" key="1">
    <source>
        <dbReference type="SAM" id="MobiDB-lite"/>
    </source>
</evidence>
<evidence type="ECO:0000313" key="3">
    <source>
        <dbReference type="Proteomes" id="UP000075903"/>
    </source>
</evidence>
<reference evidence="2" key="1">
    <citation type="submission" date="2020-05" db="UniProtKB">
        <authorList>
            <consortium name="EnsemblMetazoa"/>
        </authorList>
    </citation>
    <scope>IDENTIFICATION</scope>
    <source>
        <strain evidence="2">MAF</strain>
    </source>
</reference>
<evidence type="ECO:0000313" key="2">
    <source>
        <dbReference type="EnsemblMetazoa" id="AMEM017363-PA"/>
    </source>
</evidence>
<dbReference type="AlphaFoldDB" id="A0A182VM90"/>
<proteinExistence type="predicted"/>
<name>A0A182VM90_ANOME</name>
<keyword evidence="3" id="KW-1185">Reference proteome</keyword>
<feature type="region of interest" description="Disordered" evidence="1">
    <location>
        <begin position="161"/>
        <end position="217"/>
    </location>
</feature>